<organism evidence="2">
    <name type="scientific">marine metagenome</name>
    <dbReference type="NCBI Taxonomy" id="408172"/>
    <lineage>
        <taxon>unclassified sequences</taxon>
        <taxon>metagenomes</taxon>
        <taxon>ecological metagenomes</taxon>
    </lineage>
</organism>
<feature type="region of interest" description="Disordered" evidence="1">
    <location>
        <begin position="22"/>
        <end position="41"/>
    </location>
</feature>
<evidence type="ECO:0000256" key="1">
    <source>
        <dbReference type="SAM" id="MobiDB-lite"/>
    </source>
</evidence>
<feature type="non-terminal residue" evidence="2">
    <location>
        <position position="1"/>
    </location>
</feature>
<dbReference type="AlphaFoldDB" id="A0A382IM90"/>
<accession>A0A382IM90</accession>
<dbReference type="EMBL" id="UINC01068071">
    <property type="protein sequence ID" value="SVC00372.1"/>
    <property type="molecule type" value="Genomic_DNA"/>
</dbReference>
<reference evidence="2" key="1">
    <citation type="submission" date="2018-05" db="EMBL/GenBank/DDBJ databases">
        <authorList>
            <person name="Lanie J.A."/>
            <person name="Ng W.-L."/>
            <person name="Kazmierczak K.M."/>
            <person name="Andrzejewski T.M."/>
            <person name="Davidsen T.M."/>
            <person name="Wayne K.J."/>
            <person name="Tettelin H."/>
            <person name="Glass J.I."/>
            <person name="Rusch D."/>
            <person name="Podicherti R."/>
            <person name="Tsui H.-C.T."/>
            <person name="Winkler M.E."/>
        </authorList>
    </citation>
    <scope>NUCLEOTIDE SEQUENCE</scope>
</reference>
<evidence type="ECO:0000313" key="2">
    <source>
        <dbReference type="EMBL" id="SVC00372.1"/>
    </source>
</evidence>
<gene>
    <name evidence="2" type="ORF">METZ01_LOCUS253226</name>
</gene>
<sequence length="66" mass="6927">VTLTLPAGPSVGLELTSAEVLEHSKGQHRSRSSESHPLSPNIVKITENAKLSLTVNLCGHLLVMAG</sequence>
<name>A0A382IM90_9ZZZZ</name>
<proteinExistence type="predicted"/>
<feature type="non-terminal residue" evidence="2">
    <location>
        <position position="66"/>
    </location>
</feature>
<protein>
    <submittedName>
        <fullName evidence="2">Uncharacterized protein</fullName>
    </submittedName>
</protein>